<sequence length="680" mass="74668">MTQKSVGSASVGEGELLWIPSKAFKDAAQITRYLDWLDREKGLTFADYDSLWQWSVAELDAFWRTIWEFFNIVSDGEIDKVRTGSTLEATRWFDGTRVNYAEHLLRHEGQAAPGETALVHSTELRPLATMSWEELGGKVRILATRLRELGVVPGDRLVSYMPNIPETAIAMLATVAIGAVWSAAAPEFGAKTVVERFAQIAPKFAFVADGYSFNGRSFDRRSEVATIAAHLPSLEKLIWLPYLGLDREIEADVPIINLQDLLASPAVARSDFEYTRVAPEHPLWVLFSSGTTGVPKAIAHGHQGILAEHLKVMSLHCNLSPGKRMFFYTTTGWMMWNSVMAALVTGASAVLYDGSPVHGGVDMLWRMAAETGTTSFGASPTLVQNMKKAGVRPGELYDLSALESVIVGGAPSTPETFQWFFETIRDDLWVTSQSGGTEVCSGFVTALPSLPVYAGEIQCRGLGIDAHVWSEDGDEIVDEVGELVITSPMPSAPLFFWGDADGSRYHESYFTTFPGVWRHGDLAKINARGGVYIYGRSDSTLNRFGVRIGTAEIYRVVEQIPGILDSLVVCCETPDGGFYMPMFVSLEAGRVLDDGLKATIAGHLRDDASPRHVPDEVHHMPAIPYTLTGKKMEVPIRKLLMGMPAEKVVSRDAMANPALLDWMLEFAQRPEVVARRSAAA</sequence>
<name>A0A918PPB4_9SPHN</name>
<dbReference type="Proteomes" id="UP000648075">
    <property type="component" value="Unassembled WGS sequence"/>
</dbReference>
<dbReference type="PANTHER" id="PTHR42921">
    <property type="entry name" value="ACETOACETYL-COA SYNTHETASE"/>
    <property type="match status" value="1"/>
</dbReference>
<dbReference type="Gene3D" id="3.40.50.12780">
    <property type="entry name" value="N-terminal domain of ligase-like"/>
    <property type="match status" value="1"/>
</dbReference>
<evidence type="ECO:0000256" key="3">
    <source>
        <dbReference type="ARBA" id="ARBA00022741"/>
    </source>
</evidence>
<evidence type="ECO:0000313" key="7">
    <source>
        <dbReference type="EMBL" id="GGZ17355.1"/>
    </source>
</evidence>
<comment type="similarity">
    <text evidence="1">Belongs to the ATP-dependent AMP-binding enzyme family.</text>
</comment>
<dbReference type="InterPro" id="IPR020845">
    <property type="entry name" value="AMP-binding_CS"/>
</dbReference>
<keyword evidence="2" id="KW-0436">Ligase</keyword>
<dbReference type="GO" id="GO:0005524">
    <property type="term" value="F:ATP binding"/>
    <property type="evidence" value="ECO:0007669"/>
    <property type="project" value="UniProtKB-KW"/>
</dbReference>
<keyword evidence="4" id="KW-0067">ATP-binding</keyword>
<dbReference type="NCBIfam" id="NF002937">
    <property type="entry name" value="PRK03584.1"/>
    <property type="match status" value="1"/>
</dbReference>
<reference evidence="7" key="2">
    <citation type="submission" date="2020-09" db="EMBL/GenBank/DDBJ databases">
        <authorList>
            <person name="Sun Q."/>
            <person name="Kim S."/>
        </authorList>
    </citation>
    <scope>NUCLEOTIDE SEQUENCE</scope>
    <source>
        <strain evidence="7">KCTC 32255</strain>
    </source>
</reference>
<dbReference type="InterPro" id="IPR005914">
    <property type="entry name" value="Acac_CoA_synth"/>
</dbReference>
<dbReference type="PANTHER" id="PTHR42921:SF1">
    <property type="entry name" value="ACETOACETYL-COA SYNTHETASE"/>
    <property type="match status" value="1"/>
</dbReference>
<dbReference type="InterPro" id="IPR042099">
    <property type="entry name" value="ANL_N_sf"/>
</dbReference>
<evidence type="ECO:0000256" key="1">
    <source>
        <dbReference type="ARBA" id="ARBA00006432"/>
    </source>
</evidence>
<dbReference type="InterPro" id="IPR045851">
    <property type="entry name" value="AMP-bd_C_sf"/>
</dbReference>
<evidence type="ECO:0000256" key="2">
    <source>
        <dbReference type="ARBA" id="ARBA00022598"/>
    </source>
</evidence>
<dbReference type="EMBL" id="BMZA01000035">
    <property type="protein sequence ID" value="GGZ17355.1"/>
    <property type="molecule type" value="Genomic_DNA"/>
</dbReference>
<reference evidence="7" key="1">
    <citation type="journal article" date="2014" name="Int. J. Syst. Evol. Microbiol.">
        <title>Complete genome sequence of Corynebacterium casei LMG S-19264T (=DSM 44701T), isolated from a smear-ripened cheese.</title>
        <authorList>
            <consortium name="US DOE Joint Genome Institute (JGI-PGF)"/>
            <person name="Walter F."/>
            <person name="Albersmeier A."/>
            <person name="Kalinowski J."/>
            <person name="Ruckert C."/>
        </authorList>
    </citation>
    <scope>NUCLEOTIDE SEQUENCE</scope>
    <source>
        <strain evidence="7">KCTC 32255</strain>
    </source>
</reference>
<protein>
    <submittedName>
        <fullName evidence="7">Acetoacetyl-CoA synthetase</fullName>
    </submittedName>
</protein>
<dbReference type="PROSITE" id="PS00455">
    <property type="entry name" value="AMP_BINDING"/>
    <property type="match status" value="1"/>
</dbReference>
<organism evidence="7 8">
    <name type="scientific">Novosphingobium colocasiae</name>
    <dbReference type="NCBI Taxonomy" id="1256513"/>
    <lineage>
        <taxon>Bacteria</taxon>
        <taxon>Pseudomonadati</taxon>
        <taxon>Pseudomonadota</taxon>
        <taxon>Alphaproteobacteria</taxon>
        <taxon>Sphingomonadales</taxon>
        <taxon>Sphingomonadaceae</taxon>
        <taxon>Novosphingobium</taxon>
    </lineage>
</organism>
<evidence type="ECO:0000313" key="8">
    <source>
        <dbReference type="Proteomes" id="UP000648075"/>
    </source>
</evidence>
<dbReference type="GO" id="GO:0006629">
    <property type="term" value="P:lipid metabolic process"/>
    <property type="evidence" value="ECO:0007669"/>
    <property type="project" value="InterPro"/>
</dbReference>
<comment type="caution">
    <text evidence="7">The sequence shown here is derived from an EMBL/GenBank/DDBJ whole genome shotgun (WGS) entry which is preliminary data.</text>
</comment>
<dbReference type="InterPro" id="IPR032387">
    <property type="entry name" value="ACAS_N"/>
</dbReference>
<feature type="domain" description="AMP-dependent synthetase/ligase" evidence="5">
    <location>
        <begin position="107"/>
        <end position="488"/>
    </location>
</feature>
<dbReference type="SUPFAM" id="SSF56801">
    <property type="entry name" value="Acetyl-CoA synthetase-like"/>
    <property type="match status" value="1"/>
</dbReference>
<evidence type="ECO:0000259" key="6">
    <source>
        <dbReference type="Pfam" id="PF16177"/>
    </source>
</evidence>
<evidence type="ECO:0000256" key="4">
    <source>
        <dbReference type="ARBA" id="ARBA00022840"/>
    </source>
</evidence>
<accession>A0A918PPB4</accession>
<dbReference type="NCBIfam" id="TIGR01217">
    <property type="entry name" value="ac_ac_CoA_syn"/>
    <property type="match status" value="1"/>
</dbReference>
<proteinExistence type="inferred from homology"/>
<evidence type="ECO:0000259" key="5">
    <source>
        <dbReference type="Pfam" id="PF00501"/>
    </source>
</evidence>
<dbReference type="GO" id="GO:0030729">
    <property type="term" value="F:acetoacetate-CoA ligase activity"/>
    <property type="evidence" value="ECO:0007669"/>
    <property type="project" value="InterPro"/>
</dbReference>
<feature type="domain" description="Acetyl-coenzyme A synthetase N-terminal" evidence="6">
    <location>
        <begin position="48"/>
        <end position="103"/>
    </location>
</feature>
<dbReference type="Pfam" id="PF00501">
    <property type="entry name" value="AMP-binding"/>
    <property type="match status" value="1"/>
</dbReference>
<dbReference type="Pfam" id="PF16177">
    <property type="entry name" value="ACAS_N"/>
    <property type="match status" value="1"/>
</dbReference>
<keyword evidence="8" id="KW-1185">Reference proteome</keyword>
<dbReference type="AlphaFoldDB" id="A0A918PPB4"/>
<dbReference type="Gene3D" id="3.30.300.30">
    <property type="match status" value="1"/>
</dbReference>
<keyword evidence="3" id="KW-0547">Nucleotide-binding</keyword>
<dbReference type="InterPro" id="IPR000873">
    <property type="entry name" value="AMP-dep_synth/lig_dom"/>
</dbReference>
<gene>
    <name evidence="7" type="ORF">GCM10011614_34860</name>
</gene>